<evidence type="ECO:0000259" key="7">
    <source>
        <dbReference type="Pfam" id="PF12823"/>
    </source>
</evidence>
<feature type="transmembrane region" description="Helical" evidence="6">
    <location>
        <begin position="12"/>
        <end position="34"/>
    </location>
</feature>
<dbReference type="Pfam" id="PF12823">
    <property type="entry name" value="DUF3817"/>
    <property type="match status" value="1"/>
</dbReference>
<keyword evidence="4 6" id="KW-1133">Transmembrane helix</keyword>
<protein>
    <submittedName>
        <fullName evidence="8">DUF3817 domain-containing protein</fullName>
    </submittedName>
</protein>
<keyword evidence="9" id="KW-1185">Reference proteome</keyword>
<dbReference type="InterPro" id="IPR023845">
    <property type="entry name" value="DUF3817_TM"/>
</dbReference>
<evidence type="ECO:0000256" key="4">
    <source>
        <dbReference type="ARBA" id="ARBA00022989"/>
    </source>
</evidence>
<keyword evidence="2" id="KW-1003">Cell membrane</keyword>
<evidence type="ECO:0000313" key="8">
    <source>
        <dbReference type="EMBL" id="UTI64261.1"/>
    </source>
</evidence>
<keyword evidence="5 6" id="KW-0472">Membrane</keyword>
<evidence type="ECO:0000256" key="3">
    <source>
        <dbReference type="ARBA" id="ARBA00022692"/>
    </source>
</evidence>
<organism evidence="8 9">
    <name type="scientific">Paraconexibacter antarcticus</name>
    <dbReference type="NCBI Taxonomy" id="2949664"/>
    <lineage>
        <taxon>Bacteria</taxon>
        <taxon>Bacillati</taxon>
        <taxon>Actinomycetota</taxon>
        <taxon>Thermoleophilia</taxon>
        <taxon>Solirubrobacterales</taxon>
        <taxon>Paraconexibacteraceae</taxon>
        <taxon>Paraconexibacter</taxon>
    </lineage>
</organism>
<name>A0ABY5DTH3_9ACTN</name>
<evidence type="ECO:0000256" key="1">
    <source>
        <dbReference type="ARBA" id="ARBA00004651"/>
    </source>
</evidence>
<evidence type="ECO:0000256" key="2">
    <source>
        <dbReference type="ARBA" id="ARBA00022475"/>
    </source>
</evidence>
<feature type="domain" description="DUF3817" evidence="7">
    <location>
        <begin position="12"/>
        <end position="92"/>
    </location>
</feature>
<proteinExistence type="predicted"/>
<comment type="subcellular location">
    <subcellularLocation>
        <location evidence="1">Cell membrane</location>
        <topology evidence="1">Multi-pass membrane protein</topology>
    </subcellularLocation>
</comment>
<gene>
    <name evidence="8" type="ORF">NBH00_23340</name>
</gene>
<evidence type="ECO:0000313" key="9">
    <source>
        <dbReference type="Proteomes" id="UP001056035"/>
    </source>
</evidence>
<evidence type="ECO:0000256" key="5">
    <source>
        <dbReference type="ARBA" id="ARBA00023136"/>
    </source>
</evidence>
<dbReference type="Proteomes" id="UP001056035">
    <property type="component" value="Chromosome"/>
</dbReference>
<evidence type="ECO:0000256" key="6">
    <source>
        <dbReference type="SAM" id="Phobius"/>
    </source>
</evidence>
<sequence>MNTTADTLKLLGRIRIIAIADAVLLVVLIGCAIAGSGAVHVLGPIHGVGFLALLYLCGQGAVEERWGWWFPAIVLATAGPPGSFIGDVRIRRELPAVP</sequence>
<dbReference type="EMBL" id="CP098502">
    <property type="protein sequence ID" value="UTI64261.1"/>
    <property type="molecule type" value="Genomic_DNA"/>
</dbReference>
<dbReference type="RefSeq" id="WP_254570971.1">
    <property type="nucleotide sequence ID" value="NZ_CP098502.1"/>
</dbReference>
<keyword evidence="3 6" id="KW-0812">Transmembrane</keyword>
<reference evidence="8 9" key="1">
    <citation type="submission" date="2022-06" db="EMBL/GenBank/DDBJ databases">
        <title>Paraconexibacter antarcticus.</title>
        <authorList>
            <person name="Kim C.S."/>
        </authorList>
    </citation>
    <scope>NUCLEOTIDE SEQUENCE [LARGE SCALE GENOMIC DNA]</scope>
    <source>
        <strain evidence="8 9">02-257</strain>
    </source>
</reference>
<accession>A0ABY5DTH3</accession>